<dbReference type="InterPro" id="IPR052374">
    <property type="entry name" value="SERAC1"/>
</dbReference>
<feature type="region of interest" description="Disordered" evidence="2">
    <location>
        <begin position="399"/>
        <end position="442"/>
    </location>
</feature>
<dbReference type="PANTHER" id="PTHR48182:SF3">
    <property type="entry name" value="DUF676 DOMAIN-CONTAINING PROTEIN"/>
    <property type="match status" value="1"/>
</dbReference>
<evidence type="ECO:0000256" key="2">
    <source>
        <dbReference type="SAM" id="MobiDB-lite"/>
    </source>
</evidence>
<comment type="caution">
    <text evidence="4">The sequence shown here is derived from an EMBL/GenBank/DDBJ whole genome shotgun (WGS) entry which is preliminary data.</text>
</comment>
<feature type="domain" description="DUF676" evidence="3">
    <location>
        <begin position="122"/>
        <end position="187"/>
    </location>
</feature>
<feature type="compositionally biased region" description="Low complexity" evidence="2">
    <location>
        <begin position="419"/>
        <end position="431"/>
    </location>
</feature>
<feature type="region of interest" description="Disordered" evidence="2">
    <location>
        <begin position="546"/>
        <end position="584"/>
    </location>
</feature>
<sequence length="584" mass="64769">MVCKRVTDVLEDGLNVWYEPANPRIHIVLIHGLSSSAYWAWHFGSGSPSESTTVSGLRSFVDSAVSSLPNLSTLSRRQSRWELNSEGSSPVESLAQFGTFWPRDLLPVDIPDARITTLGYRSQWNSSKFETSFRECGDRLLELLEEDRRSSLVKALPILFIAHSFGGLVVQSALVTASREQDHHGFSQAVCGAIFLGCPFRGSDCAALADRWTSLFGNRQAVLQSLKLGNQQVRTLQDDFRRVCPELAAVCFYEKLKSAKWKVLVVKEQSAKLFGAPSIAMHKDHEGMVKYGSGNDEAYLQVVNAIRKMRKDERHRRPNLTSAVPQNFDIVGTAIRYRVASSGRQRPSLDLERTSRTNFLREQPSLAATMGLDKWKIEDYPAHTLIGVDRAREWLQAQRPSGQLAQPARELRIPRKPLTASTSSASMASTAEQSREESQAREHYLPREFSGVEEHYPAIDGAVTSIPRPHHLSAYLQRSYDILEARMRSEEQGVPSGTDAPERTAQHHVSAVSAQSPANGRASASFNSEGVDAGFAEEAASPFMFPGPPIALLHEAEEPKTDFPPHRAVKAPPPPPPLRRRGAM</sequence>
<reference evidence="4" key="1">
    <citation type="submission" date="2021-12" db="EMBL/GenBank/DDBJ databases">
        <title>Black yeast isolated from Biological Soil Crust.</title>
        <authorList>
            <person name="Kurbessoian T."/>
        </authorList>
    </citation>
    <scope>NUCLEOTIDE SEQUENCE</scope>
    <source>
        <strain evidence="4">CCFEE 5208</strain>
    </source>
</reference>
<evidence type="ECO:0000256" key="1">
    <source>
        <dbReference type="ARBA" id="ARBA00007920"/>
    </source>
</evidence>
<dbReference type="Gene3D" id="3.40.50.1820">
    <property type="entry name" value="alpha/beta hydrolase"/>
    <property type="match status" value="1"/>
</dbReference>
<feature type="compositionally biased region" description="Polar residues" evidence="2">
    <location>
        <begin position="512"/>
        <end position="525"/>
    </location>
</feature>
<organism evidence="4 5">
    <name type="scientific">Friedmanniomyces endolithicus</name>
    <dbReference type="NCBI Taxonomy" id="329885"/>
    <lineage>
        <taxon>Eukaryota</taxon>
        <taxon>Fungi</taxon>
        <taxon>Dikarya</taxon>
        <taxon>Ascomycota</taxon>
        <taxon>Pezizomycotina</taxon>
        <taxon>Dothideomycetes</taxon>
        <taxon>Dothideomycetidae</taxon>
        <taxon>Mycosphaerellales</taxon>
        <taxon>Teratosphaeriaceae</taxon>
        <taxon>Friedmanniomyces</taxon>
    </lineage>
</organism>
<feature type="compositionally biased region" description="Basic and acidic residues" evidence="2">
    <location>
        <begin position="433"/>
        <end position="442"/>
    </location>
</feature>
<accession>A0AAN6FC77</accession>
<comment type="similarity">
    <text evidence="1">Belongs to the putative lipase ROG1 family.</text>
</comment>
<dbReference type="SUPFAM" id="SSF53474">
    <property type="entry name" value="alpha/beta-Hydrolases"/>
    <property type="match status" value="1"/>
</dbReference>
<proteinExistence type="inferred from homology"/>
<dbReference type="Proteomes" id="UP001168146">
    <property type="component" value="Unassembled WGS sequence"/>
</dbReference>
<feature type="compositionally biased region" description="Basic and acidic residues" evidence="2">
    <location>
        <begin position="554"/>
        <end position="565"/>
    </location>
</feature>
<dbReference type="Pfam" id="PF05057">
    <property type="entry name" value="DUF676"/>
    <property type="match status" value="1"/>
</dbReference>
<dbReference type="InterPro" id="IPR007751">
    <property type="entry name" value="DUF676_lipase-like"/>
</dbReference>
<dbReference type="InterPro" id="IPR029058">
    <property type="entry name" value="AB_hydrolase_fold"/>
</dbReference>
<protein>
    <recommendedName>
        <fullName evidence="3">DUF676 domain-containing protein</fullName>
    </recommendedName>
</protein>
<name>A0AAN6FC77_9PEZI</name>
<dbReference type="PANTHER" id="PTHR48182">
    <property type="entry name" value="PROTEIN SERAC1"/>
    <property type="match status" value="1"/>
</dbReference>
<evidence type="ECO:0000313" key="5">
    <source>
        <dbReference type="Proteomes" id="UP001168146"/>
    </source>
</evidence>
<feature type="region of interest" description="Disordered" evidence="2">
    <location>
        <begin position="490"/>
        <end position="525"/>
    </location>
</feature>
<dbReference type="EMBL" id="JASUXU010000082">
    <property type="protein sequence ID" value="KAK0309177.1"/>
    <property type="molecule type" value="Genomic_DNA"/>
</dbReference>
<dbReference type="AlphaFoldDB" id="A0AAN6FC77"/>
<gene>
    <name evidence="4" type="ORF">LTR82_015229</name>
</gene>
<evidence type="ECO:0000313" key="4">
    <source>
        <dbReference type="EMBL" id="KAK0309177.1"/>
    </source>
</evidence>
<evidence type="ECO:0000259" key="3">
    <source>
        <dbReference type="Pfam" id="PF05057"/>
    </source>
</evidence>